<protein>
    <recommendedName>
        <fullName evidence="4">Flp pilus-assembly TadG-like N-terminal domain-containing protein</fullName>
    </recommendedName>
</protein>
<dbReference type="RefSeq" id="WP_193670173.1">
    <property type="nucleotide sequence ID" value="NZ_JACDTV010000012.1"/>
</dbReference>
<evidence type="ECO:0000313" key="2">
    <source>
        <dbReference type="EMBL" id="MBM7507571.1"/>
    </source>
</evidence>
<gene>
    <name evidence="2" type="ORF">JOE61_001385</name>
</gene>
<evidence type="ECO:0000256" key="1">
    <source>
        <dbReference type="SAM" id="Phobius"/>
    </source>
</evidence>
<keyword evidence="1" id="KW-0812">Transmembrane</keyword>
<name>A0ABS2M8T1_9ACTN</name>
<evidence type="ECO:0008006" key="4">
    <source>
        <dbReference type="Google" id="ProtNLM"/>
    </source>
</evidence>
<proteinExistence type="predicted"/>
<evidence type="ECO:0000313" key="3">
    <source>
        <dbReference type="Proteomes" id="UP000732378"/>
    </source>
</evidence>
<sequence length="455" mass="47887">MHETSRHRDEGSALVITVMVMALMAVLGTTVLGVTVNNLGATRRATDATLALDAADAGLNQAVAYLRSSGTRALDACSPACGAANPWGDEGAPMSAPVANSDDQRYEAWIVPQPGGSADARTYRVHSRGLAGAGEARAQRLVEADVTVSLVDVGLPLGVYARSVQGAGTPDLTGVSIFSTGCVWNRSKIDFGGTTDAAYGIPAAVHSSQVITDRNGNNKTCSGSDSKAIHRSQACPSGAFRWDQDSIGGPCSDLAGAHPRYYGRDDGDGDGDIDVDGTFLADDAALLDLFGIEDDPLPEWKLAELRTVATSQGSYSRFASGWSVPDPTTYPNSVLYFDLTRTDPGGTVDLKELGSTWAQSSCEDGAWTRSLLIVIDGGNVKMNGNSEVAASIVLTSRTYGEVDKGNGNPDYVGTLFANTLNLAGAFDFELNQCFLDNLSPSLFSVSVEDYREIDR</sequence>
<dbReference type="EMBL" id="JAFBBZ010000001">
    <property type="protein sequence ID" value="MBM7507571.1"/>
    <property type="molecule type" value="Genomic_DNA"/>
</dbReference>
<reference evidence="2 3" key="1">
    <citation type="submission" date="2021-01" db="EMBL/GenBank/DDBJ databases">
        <title>Sequencing the genomes of 1000 actinobacteria strains.</title>
        <authorList>
            <person name="Klenk H.-P."/>
        </authorList>
    </citation>
    <scope>NUCLEOTIDE SEQUENCE [LARGE SCALE GENOMIC DNA]</scope>
    <source>
        <strain evidence="2 3">DSM 18239</strain>
    </source>
</reference>
<accession>A0ABS2M8T1</accession>
<dbReference type="Proteomes" id="UP000732378">
    <property type="component" value="Unassembled WGS sequence"/>
</dbReference>
<comment type="caution">
    <text evidence="2">The sequence shown here is derived from an EMBL/GenBank/DDBJ whole genome shotgun (WGS) entry which is preliminary data.</text>
</comment>
<keyword evidence="1" id="KW-1133">Transmembrane helix</keyword>
<keyword evidence="1" id="KW-0472">Membrane</keyword>
<organism evidence="2 3">
    <name type="scientific">Nocardioides salarius</name>
    <dbReference type="NCBI Taxonomy" id="374513"/>
    <lineage>
        <taxon>Bacteria</taxon>
        <taxon>Bacillati</taxon>
        <taxon>Actinomycetota</taxon>
        <taxon>Actinomycetes</taxon>
        <taxon>Propionibacteriales</taxon>
        <taxon>Nocardioidaceae</taxon>
        <taxon>Nocardioides</taxon>
    </lineage>
</organism>
<keyword evidence="3" id="KW-1185">Reference proteome</keyword>
<feature type="transmembrane region" description="Helical" evidence="1">
    <location>
        <begin position="12"/>
        <end position="34"/>
    </location>
</feature>